<dbReference type="InterPro" id="IPR013785">
    <property type="entry name" value="Aldolase_TIM"/>
</dbReference>
<sequence length="219" mass="24709">MILERRKKYLQVALNSTLGEAREIIFQLPISERILIEAGTPLLKIYGTEAISEIRAMTSDSTYIIADNKCADLGAREVEMMATAGANAATCLGVAPIETIDSFIDECKKFKIDSMIDMMNIENPLMILRKLKKIPDVVILHRGVDESEFKKEKQIPYYQIKQIKGSYNNILISVAGGDTIREVQRAIFNEANIVVVWKNFYRPSTETASLAEEFLKNIK</sequence>
<dbReference type="Gene3D" id="3.20.20.70">
    <property type="entry name" value="Aldolase class I"/>
    <property type="match status" value="1"/>
</dbReference>
<dbReference type="SUPFAM" id="SSF51366">
    <property type="entry name" value="Ribulose-phoshate binding barrel"/>
    <property type="match status" value="1"/>
</dbReference>
<dbReference type="GO" id="GO:0033982">
    <property type="term" value="F:3-dehydro-L-gulonate-6-phosphate decarboxylase activity"/>
    <property type="evidence" value="ECO:0007669"/>
    <property type="project" value="TreeGrafter"/>
</dbReference>
<dbReference type="InterPro" id="IPR001754">
    <property type="entry name" value="OMPdeCOase_dom"/>
</dbReference>
<dbReference type="GO" id="GO:0006207">
    <property type="term" value="P:'de novo' pyrimidine nucleobase biosynthetic process"/>
    <property type="evidence" value="ECO:0007669"/>
    <property type="project" value="InterPro"/>
</dbReference>
<name>A0A1F5S3F8_9BACT</name>
<evidence type="ECO:0000313" key="4">
    <source>
        <dbReference type="Proteomes" id="UP000177407"/>
    </source>
</evidence>
<organism evidence="3 4">
    <name type="scientific">Candidatus Falkowbacteria bacterium RIFOXYA2_FULL_38_12</name>
    <dbReference type="NCBI Taxonomy" id="1797993"/>
    <lineage>
        <taxon>Bacteria</taxon>
        <taxon>Candidatus Falkowiibacteriota</taxon>
    </lineage>
</organism>
<keyword evidence="1" id="KW-0456">Lyase</keyword>
<evidence type="ECO:0000259" key="2">
    <source>
        <dbReference type="SMART" id="SM00934"/>
    </source>
</evidence>
<dbReference type="SMART" id="SM00934">
    <property type="entry name" value="OMPdecase"/>
    <property type="match status" value="1"/>
</dbReference>
<accession>A0A1F5S3F8</accession>
<dbReference type="PANTHER" id="PTHR35039">
    <property type="entry name" value="3-KETO-L-GULONATE-6-PHOSPHATE DECARBOXYLASE SGBH-RELATED"/>
    <property type="match status" value="1"/>
</dbReference>
<dbReference type="Proteomes" id="UP000177407">
    <property type="component" value="Unassembled WGS sequence"/>
</dbReference>
<dbReference type="GO" id="GO:0019854">
    <property type="term" value="P:L-ascorbic acid catabolic process"/>
    <property type="evidence" value="ECO:0007669"/>
    <property type="project" value="TreeGrafter"/>
</dbReference>
<evidence type="ECO:0000256" key="1">
    <source>
        <dbReference type="ARBA" id="ARBA00023239"/>
    </source>
</evidence>
<comment type="caution">
    <text evidence="3">The sequence shown here is derived from an EMBL/GenBank/DDBJ whole genome shotgun (WGS) entry which is preliminary data.</text>
</comment>
<protein>
    <recommendedName>
        <fullName evidence="2">Orotidine 5'-phosphate decarboxylase domain-containing protein</fullName>
    </recommendedName>
</protein>
<proteinExistence type="predicted"/>
<dbReference type="Pfam" id="PF00215">
    <property type="entry name" value="OMPdecase"/>
    <property type="match status" value="1"/>
</dbReference>
<feature type="domain" description="Orotidine 5'-phosphate decarboxylase" evidence="2">
    <location>
        <begin position="9"/>
        <end position="213"/>
    </location>
</feature>
<dbReference type="PANTHER" id="PTHR35039:SF3">
    <property type="entry name" value="3-KETO-L-GULONATE-6-PHOSPHATE DECARBOXYLASE SGBH-RELATED"/>
    <property type="match status" value="1"/>
</dbReference>
<dbReference type="EMBL" id="MFGA01000010">
    <property type="protein sequence ID" value="OGF21227.1"/>
    <property type="molecule type" value="Genomic_DNA"/>
</dbReference>
<evidence type="ECO:0000313" key="3">
    <source>
        <dbReference type="EMBL" id="OGF21227.1"/>
    </source>
</evidence>
<dbReference type="GO" id="GO:0004590">
    <property type="term" value="F:orotidine-5'-phosphate decarboxylase activity"/>
    <property type="evidence" value="ECO:0007669"/>
    <property type="project" value="InterPro"/>
</dbReference>
<dbReference type="InterPro" id="IPR011060">
    <property type="entry name" value="RibuloseP-bd_barrel"/>
</dbReference>
<gene>
    <name evidence="3" type="ORF">A2257_01035</name>
</gene>
<dbReference type="AlphaFoldDB" id="A0A1F5S3F8"/>
<reference evidence="3 4" key="1">
    <citation type="journal article" date="2016" name="Nat. Commun.">
        <title>Thousands of microbial genomes shed light on interconnected biogeochemical processes in an aquifer system.</title>
        <authorList>
            <person name="Anantharaman K."/>
            <person name="Brown C.T."/>
            <person name="Hug L.A."/>
            <person name="Sharon I."/>
            <person name="Castelle C.J."/>
            <person name="Probst A.J."/>
            <person name="Thomas B.C."/>
            <person name="Singh A."/>
            <person name="Wilkins M.J."/>
            <person name="Karaoz U."/>
            <person name="Brodie E.L."/>
            <person name="Williams K.H."/>
            <person name="Hubbard S.S."/>
            <person name="Banfield J.F."/>
        </authorList>
    </citation>
    <scope>NUCLEOTIDE SEQUENCE [LARGE SCALE GENOMIC DNA]</scope>
</reference>